<keyword evidence="10" id="KW-0675">Receptor</keyword>
<evidence type="ECO:0008006" key="14">
    <source>
        <dbReference type="Google" id="ProtNLM"/>
    </source>
</evidence>
<keyword evidence="6" id="KW-0931">ER-Golgi transport</keyword>
<evidence type="ECO:0000256" key="9">
    <source>
        <dbReference type="ARBA" id="ARBA00023136"/>
    </source>
</evidence>
<evidence type="ECO:0000256" key="3">
    <source>
        <dbReference type="ARBA" id="ARBA00022448"/>
    </source>
</evidence>
<dbReference type="Pfam" id="PF00810">
    <property type="entry name" value="ER_lumen_recept"/>
    <property type="match status" value="1"/>
</dbReference>
<dbReference type="EMBL" id="JBJKTR010000014">
    <property type="protein sequence ID" value="KAL3344133.1"/>
    <property type="molecule type" value="Genomic_DNA"/>
</dbReference>
<dbReference type="Proteomes" id="UP001627284">
    <property type="component" value="Unassembled WGS sequence"/>
</dbReference>
<dbReference type="GO" id="GO:0015031">
    <property type="term" value="P:protein transport"/>
    <property type="evidence" value="ECO:0007669"/>
    <property type="project" value="UniProtKB-KW"/>
</dbReference>
<feature type="transmembrane region" description="Helical" evidence="11">
    <location>
        <begin position="36"/>
        <end position="55"/>
    </location>
</feature>
<keyword evidence="5" id="KW-0256">Endoplasmic reticulum</keyword>
<comment type="caution">
    <text evidence="12">The sequence shown here is derived from an EMBL/GenBank/DDBJ whole genome shotgun (WGS) entry which is preliminary data.</text>
</comment>
<evidence type="ECO:0000256" key="1">
    <source>
        <dbReference type="ARBA" id="ARBA00004477"/>
    </source>
</evidence>
<evidence type="ECO:0000313" key="13">
    <source>
        <dbReference type="Proteomes" id="UP001627284"/>
    </source>
</evidence>
<dbReference type="GO" id="GO:0016192">
    <property type="term" value="P:vesicle-mediated transport"/>
    <property type="evidence" value="ECO:0007669"/>
    <property type="project" value="UniProtKB-KW"/>
</dbReference>
<evidence type="ECO:0000256" key="6">
    <source>
        <dbReference type="ARBA" id="ARBA00022892"/>
    </source>
</evidence>
<feature type="transmembrane region" description="Helical" evidence="11">
    <location>
        <begin position="6"/>
        <end position="29"/>
    </location>
</feature>
<keyword evidence="7" id="KW-0653">Protein transport</keyword>
<keyword evidence="8 11" id="KW-1133">Transmembrane helix</keyword>
<evidence type="ECO:0000256" key="7">
    <source>
        <dbReference type="ARBA" id="ARBA00022927"/>
    </source>
</evidence>
<dbReference type="InterPro" id="IPR000133">
    <property type="entry name" value="ER_ret_rcpt"/>
</dbReference>
<comment type="similarity">
    <text evidence="2">Belongs to the ERD2 family.</text>
</comment>
<feature type="transmembrane region" description="Helical" evidence="11">
    <location>
        <begin position="97"/>
        <end position="118"/>
    </location>
</feature>
<evidence type="ECO:0000256" key="4">
    <source>
        <dbReference type="ARBA" id="ARBA00022692"/>
    </source>
</evidence>
<evidence type="ECO:0000313" key="12">
    <source>
        <dbReference type="EMBL" id="KAL3344133.1"/>
    </source>
</evidence>
<evidence type="ECO:0000256" key="8">
    <source>
        <dbReference type="ARBA" id="ARBA00022989"/>
    </source>
</evidence>
<gene>
    <name evidence="12" type="ORF">AABB24_023527</name>
</gene>
<accession>A0ABD2SJS6</accession>
<keyword evidence="13" id="KW-1185">Reference proteome</keyword>
<proteinExistence type="inferred from homology"/>
<dbReference type="GO" id="GO:0005789">
    <property type="term" value="C:endoplasmic reticulum membrane"/>
    <property type="evidence" value="ECO:0007669"/>
    <property type="project" value="UniProtKB-SubCell"/>
</dbReference>
<name>A0ABD2SJS6_9SOLN</name>
<evidence type="ECO:0000256" key="5">
    <source>
        <dbReference type="ARBA" id="ARBA00022824"/>
    </source>
</evidence>
<evidence type="ECO:0000256" key="10">
    <source>
        <dbReference type="ARBA" id="ARBA00023170"/>
    </source>
</evidence>
<organism evidence="12 13">
    <name type="scientific">Solanum stoloniferum</name>
    <dbReference type="NCBI Taxonomy" id="62892"/>
    <lineage>
        <taxon>Eukaryota</taxon>
        <taxon>Viridiplantae</taxon>
        <taxon>Streptophyta</taxon>
        <taxon>Embryophyta</taxon>
        <taxon>Tracheophyta</taxon>
        <taxon>Spermatophyta</taxon>
        <taxon>Magnoliopsida</taxon>
        <taxon>eudicotyledons</taxon>
        <taxon>Gunneridae</taxon>
        <taxon>Pentapetalae</taxon>
        <taxon>asterids</taxon>
        <taxon>lamiids</taxon>
        <taxon>Solanales</taxon>
        <taxon>Solanaceae</taxon>
        <taxon>Solanoideae</taxon>
        <taxon>Solaneae</taxon>
        <taxon>Solanum</taxon>
    </lineage>
</organism>
<feature type="transmembrane region" description="Helical" evidence="11">
    <location>
        <begin position="67"/>
        <end position="85"/>
    </location>
</feature>
<evidence type="ECO:0000256" key="11">
    <source>
        <dbReference type="SAM" id="Phobius"/>
    </source>
</evidence>
<dbReference type="PROSITE" id="PS00952">
    <property type="entry name" value="ER_LUMEN_RECEPTOR_2"/>
    <property type="match status" value="1"/>
</dbReference>
<reference evidence="12 13" key="1">
    <citation type="submission" date="2024-05" db="EMBL/GenBank/DDBJ databases">
        <title>De novo assembly of an allotetraploid wild potato.</title>
        <authorList>
            <person name="Hosaka A.J."/>
        </authorList>
    </citation>
    <scope>NUCLEOTIDE SEQUENCE [LARGE SCALE GENOMIC DNA]</scope>
    <source>
        <tissue evidence="12">Young leaves</tissue>
    </source>
</reference>
<keyword evidence="4 11" id="KW-0812">Transmembrane</keyword>
<keyword evidence="3" id="KW-0813">Transport</keyword>
<comment type="subcellular location">
    <subcellularLocation>
        <location evidence="1">Endoplasmic reticulum membrane</location>
        <topology evidence="1">Multi-pass membrane protein</topology>
    </subcellularLocation>
</comment>
<sequence length="127" mass="14948">MLLVSFSFSGIVLILKFIFARSLFTLLMLCIMLFQVFWAFSIYLEAVAILPQLVLLQRSGNVDNLTGQYVFFLGAYCAFYILNWIYRYLTEQCFTRWISCVSGLVQTALYADYFYYYFIKQQFVKAS</sequence>
<dbReference type="AlphaFoldDB" id="A0ABD2SJS6"/>
<protein>
    <recommendedName>
        <fullName evidence="14">ER lumen protein-retaining receptor</fullName>
    </recommendedName>
</protein>
<evidence type="ECO:0000256" key="2">
    <source>
        <dbReference type="ARBA" id="ARBA00010120"/>
    </source>
</evidence>
<dbReference type="PANTHER" id="PTHR10585">
    <property type="entry name" value="ER LUMEN PROTEIN RETAINING RECEPTOR"/>
    <property type="match status" value="1"/>
</dbReference>
<keyword evidence="9 11" id="KW-0472">Membrane</keyword>